<dbReference type="Gene3D" id="1.10.287.130">
    <property type="match status" value="1"/>
</dbReference>
<dbReference type="EC" id="2.7.13.3" evidence="3"/>
<evidence type="ECO:0000256" key="12">
    <source>
        <dbReference type="ARBA" id="ARBA00023012"/>
    </source>
</evidence>
<feature type="transmembrane region" description="Helical" evidence="14">
    <location>
        <begin position="232"/>
        <end position="251"/>
    </location>
</feature>
<evidence type="ECO:0000256" key="4">
    <source>
        <dbReference type="ARBA" id="ARBA00022475"/>
    </source>
</evidence>
<evidence type="ECO:0000313" key="16">
    <source>
        <dbReference type="EMBL" id="QJA01981.1"/>
    </source>
</evidence>
<keyword evidence="4" id="KW-1003">Cell membrane</keyword>
<evidence type="ECO:0000256" key="13">
    <source>
        <dbReference type="ARBA" id="ARBA00023136"/>
    </source>
</evidence>
<dbReference type="RefSeq" id="WP_002608120.1">
    <property type="nucleotide sequence ID" value="NZ_BAAACC010000022.1"/>
</dbReference>
<comment type="catalytic activity">
    <reaction evidence="1">
        <text>ATP + protein L-histidine = ADP + protein N-phospho-L-histidine.</text>
        <dbReference type="EC" id="2.7.13.3"/>
    </reaction>
</comment>
<dbReference type="PANTHER" id="PTHR45528">
    <property type="entry name" value="SENSOR HISTIDINE KINASE CPXA"/>
    <property type="match status" value="1"/>
</dbReference>
<keyword evidence="7 14" id="KW-0812">Transmembrane</keyword>
<keyword evidence="13 14" id="KW-0472">Membrane</keyword>
<evidence type="ECO:0000256" key="10">
    <source>
        <dbReference type="ARBA" id="ARBA00022840"/>
    </source>
</evidence>
<dbReference type="SUPFAM" id="SSF47384">
    <property type="entry name" value="Homodimeric domain of signal transducing histidine kinase"/>
    <property type="match status" value="1"/>
</dbReference>
<sequence>MKKKHIFLTSFIALLSVMSLMICSVYRNDQIQELGRSGKQAVIWYLENDIQESVLGLAQTIRPKDDAIKFDSRLPDYLKSMISNDLKEKVTKSFLELKEDANFQYYAKDLKSGREYGNKKLREMPQNELRDSSLLYGILEYDKDGVAKILGDFSDMDFQQQSLTRYLRYFDSVEENGAMITYHINDEQFTQAQAMIQNPKQMKIIFRVPKEVTKDQGLIARTVYDWSNYTQFSAIAAMIATMVLILYLLFYPIAIVEEVNPFQTFKKVKFGFLFILLATGITLGTAGVMALSGATISGTLQSVMNEYHIMMSEELLFVANVVSWMLLFLMISIALFAVKYIFVKGFWKYMKEDTVLGSMIAGIHRHIDALAEIDLKDNANRRLLKFMLMQIVIMIALCLFWWFGMFLAIIYGFALFLWLKQKLNAVQNDYRTLLKQTQELKEGNFQAELPQDVGIFNALKDEFGEIRVGFEKAVQEETKSQNMKTELISNVSHDLKTPLTGIRNYVELLQQEGISEAQRREYVSMLDQYAKRLHALMEDLFEVSKANSGNIQLDMARLDIIALVEQVQAECSELLQERGLEVLWNLHGEKQLSVLLDGSKAFRIFENLFINIHHYALEHTRVYVDIRKTANRVRIECKNISKEPLNFDTDDIVDRFVRGDKSRHDGGSGLGLAIAKSFTEAMKGSFHIETDGDLFKAIIEFPLIDDTLAENQEEG</sequence>
<dbReference type="PANTHER" id="PTHR45528:SF1">
    <property type="entry name" value="SENSOR HISTIDINE KINASE CPXA"/>
    <property type="match status" value="1"/>
</dbReference>
<dbReference type="CDD" id="cd00082">
    <property type="entry name" value="HisKA"/>
    <property type="match status" value="1"/>
</dbReference>
<dbReference type="InterPro" id="IPR005467">
    <property type="entry name" value="His_kinase_dom"/>
</dbReference>
<keyword evidence="6" id="KW-0808">Transferase</keyword>
<organism evidence="16 17">
    <name type="scientific">Clostridium innocuum</name>
    <dbReference type="NCBI Taxonomy" id="1522"/>
    <lineage>
        <taxon>Bacteria</taxon>
        <taxon>Bacillati</taxon>
        <taxon>Bacillota</taxon>
        <taxon>Clostridia</taxon>
        <taxon>Eubacteriales</taxon>
        <taxon>Clostridiaceae</taxon>
        <taxon>Clostridium</taxon>
    </lineage>
</organism>
<evidence type="ECO:0000256" key="5">
    <source>
        <dbReference type="ARBA" id="ARBA00022553"/>
    </source>
</evidence>
<comment type="subcellular location">
    <subcellularLocation>
        <location evidence="2">Cell membrane</location>
        <topology evidence="2">Multi-pass membrane protein</topology>
    </subcellularLocation>
</comment>
<reference evidence="16 17" key="1">
    <citation type="submission" date="2020-02" db="EMBL/GenBank/DDBJ databases">
        <authorList>
            <person name="Kociolek L.K."/>
            <person name="Ozer E.A."/>
        </authorList>
    </citation>
    <scope>NUCLEOTIDE SEQUENCE [LARGE SCALE GENOMIC DNA]</scope>
    <source>
        <strain evidence="16 17">ATCC 14501</strain>
    </source>
</reference>
<dbReference type="Pfam" id="PF00512">
    <property type="entry name" value="HisKA"/>
    <property type="match status" value="1"/>
</dbReference>
<keyword evidence="10" id="KW-0067">ATP-binding</keyword>
<keyword evidence="5" id="KW-0597">Phosphoprotein</keyword>
<evidence type="ECO:0000256" key="1">
    <source>
        <dbReference type="ARBA" id="ARBA00000085"/>
    </source>
</evidence>
<dbReference type="Proteomes" id="UP000503330">
    <property type="component" value="Chromosome"/>
</dbReference>
<dbReference type="InterPro" id="IPR050398">
    <property type="entry name" value="HssS/ArlS-like"/>
</dbReference>
<evidence type="ECO:0000256" key="11">
    <source>
        <dbReference type="ARBA" id="ARBA00022989"/>
    </source>
</evidence>
<dbReference type="PROSITE" id="PS50109">
    <property type="entry name" value="HIS_KIN"/>
    <property type="match status" value="1"/>
</dbReference>
<feature type="domain" description="Histidine kinase" evidence="15">
    <location>
        <begin position="490"/>
        <end position="705"/>
    </location>
</feature>
<evidence type="ECO:0000256" key="14">
    <source>
        <dbReference type="SAM" id="Phobius"/>
    </source>
</evidence>
<keyword evidence="9 16" id="KW-0418">Kinase</keyword>
<name>A0AAP9SEP5_CLOIN</name>
<evidence type="ECO:0000256" key="9">
    <source>
        <dbReference type="ARBA" id="ARBA00022777"/>
    </source>
</evidence>
<accession>A0AAP9SEP5</accession>
<dbReference type="EMBL" id="CP048838">
    <property type="protein sequence ID" value="QJA01981.1"/>
    <property type="molecule type" value="Genomic_DNA"/>
</dbReference>
<dbReference type="GO" id="GO:0000155">
    <property type="term" value="F:phosphorelay sensor kinase activity"/>
    <property type="evidence" value="ECO:0007669"/>
    <property type="project" value="InterPro"/>
</dbReference>
<dbReference type="Pfam" id="PF02518">
    <property type="entry name" value="HATPase_c"/>
    <property type="match status" value="1"/>
</dbReference>
<evidence type="ECO:0000259" key="15">
    <source>
        <dbReference type="PROSITE" id="PS50109"/>
    </source>
</evidence>
<evidence type="ECO:0000313" key="17">
    <source>
        <dbReference type="Proteomes" id="UP000503330"/>
    </source>
</evidence>
<gene>
    <name evidence="16" type="ORF">G4D54_05845</name>
</gene>
<dbReference type="InterPro" id="IPR036890">
    <property type="entry name" value="HATPase_C_sf"/>
</dbReference>
<feature type="transmembrane region" description="Helical" evidence="14">
    <location>
        <begin position="316"/>
        <end position="342"/>
    </location>
</feature>
<evidence type="ECO:0000256" key="6">
    <source>
        <dbReference type="ARBA" id="ARBA00022679"/>
    </source>
</evidence>
<dbReference type="GO" id="GO:0005524">
    <property type="term" value="F:ATP binding"/>
    <property type="evidence" value="ECO:0007669"/>
    <property type="project" value="UniProtKB-KW"/>
</dbReference>
<dbReference type="SMART" id="SM00388">
    <property type="entry name" value="HisKA"/>
    <property type="match status" value="1"/>
</dbReference>
<keyword evidence="12" id="KW-0902">Two-component regulatory system</keyword>
<dbReference type="Gene3D" id="3.30.565.10">
    <property type="entry name" value="Histidine kinase-like ATPase, C-terminal domain"/>
    <property type="match status" value="1"/>
</dbReference>
<dbReference type="GO" id="GO:0005886">
    <property type="term" value="C:plasma membrane"/>
    <property type="evidence" value="ECO:0007669"/>
    <property type="project" value="UniProtKB-SubCell"/>
</dbReference>
<dbReference type="GeneID" id="61925040"/>
<dbReference type="SMART" id="SM00387">
    <property type="entry name" value="HATPase_c"/>
    <property type="match status" value="1"/>
</dbReference>
<dbReference type="InterPro" id="IPR003661">
    <property type="entry name" value="HisK_dim/P_dom"/>
</dbReference>
<dbReference type="SUPFAM" id="SSF55874">
    <property type="entry name" value="ATPase domain of HSP90 chaperone/DNA topoisomerase II/histidine kinase"/>
    <property type="match status" value="1"/>
</dbReference>
<proteinExistence type="predicted"/>
<feature type="transmembrane region" description="Helical" evidence="14">
    <location>
        <begin position="272"/>
        <end position="296"/>
    </location>
</feature>
<evidence type="ECO:0000256" key="3">
    <source>
        <dbReference type="ARBA" id="ARBA00012438"/>
    </source>
</evidence>
<dbReference type="AlphaFoldDB" id="A0AAP9SEP5"/>
<evidence type="ECO:0000256" key="2">
    <source>
        <dbReference type="ARBA" id="ARBA00004651"/>
    </source>
</evidence>
<protein>
    <recommendedName>
        <fullName evidence="3">histidine kinase</fullName>
        <ecNumber evidence="3">2.7.13.3</ecNumber>
    </recommendedName>
</protein>
<dbReference type="InterPro" id="IPR003594">
    <property type="entry name" value="HATPase_dom"/>
</dbReference>
<evidence type="ECO:0000256" key="7">
    <source>
        <dbReference type="ARBA" id="ARBA00022692"/>
    </source>
</evidence>
<keyword evidence="8" id="KW-0547">Nucleotide-binding</keyword>
<evidence type="ECO:0000256" key="8">
    <source>
        <dbReference type="ARBA" id="ARBA00022741"/>
    </source>
</evidence>
<dbReference type="InterPro" id="IPR036097">
    <property type="entry name" value="HisK_dim/P_sf"/>
</dbReference>
<feature type="transmembrane region" description="Helical" evidence="14">
    <location>
        <begin position="391"/>
        <end position="419"/>
    </location>
</feature>
<keyword evidence="11 14" id="KW-1133">Transmembrane helix</keyword>
<dbReference type="FunFam" id="1.10.287.130:FF:000001">
    <property type="entry name" value="Two-component sensor histidine kinase"/>
    <property type="match status" value="1"/>
</dbReference>